<dbReference type="SUPFAM" id="SSF69593">
    <property type="entry name" value="Glycerol-3-phosphate (1)-acyltransferase"/>
    <property type="match status" value="1"/>
</dbReference>
<keyword evidence="5 7" id="KW-0012">Acyltransferase</keyword>
<dbReference type="InterPro" id="IPR002123">
    <property type="entry name" value="Plipid/glycerol_acylTrfase"/>
</dbReference>
<evidence type="ECO:0000259" key="6">
    <source>
        <dbReference type="SMART" id="SM00563"/>
    </source>
</evidence>
<protein>
    <submittedName>
        <fullName evidence="7">1-acyl-sn-glycerol-3-phosphate acyltransferase</fullName>
        <ecNumber evidence="7">2.3.1.51</ecNumber>
    </submittedName>
</protein>
<organism evidence="7 8">
    <name type="scientific">Nonlabens tegetincola</name>
    <dbReference type="NCBI Taxonomy" id="323273"/>
    <lineage>
        <taxon>Bacteria</taxon>
        <taxon>Pseudomonadati</taxon>
        <taxon>Bacteroidota</taxon>
        <taxon>Flavobacteriia</taxon>
        <taxon>Flavobacteriales</taxon>
        <taxon>Flavobacteriaceae</taxon>
        <taxon>Nonlabens</taxon>
    </lineage>
</organism>
<dbReference type="GO" id="GO:0003841">
    <property type="term" value="F:1-acylglycerol-3-phosphate O-acyltransferase activity"/>
    <property type="evidence" value="ECO:0007669"/>
    <property type="project" value="UniProtKB-EC"/>
</dbReference>
<keyword evidence="4" id="KW-0443">Lipid metabolism</keyword>
<dbReference type="CDD" id="cd07989">
    <property type="entry name" value="LPLAT_AGPAT-like"/>
    <property type="match status" value="1"/>
</dbReference>
<dbReference type="PANTHER" id="PTHR10434:SF64">
    <property type="entry name" value="1-ACYL-SN-GLYCEROL-3-PHOSPHATE ACYLTRANSFERASE-RELATED"/>
    <property type="match status" value="1"/>
</dbReference>
<evidence type="ECO:0000256" key="2">
    <source>
        <dbReference type="ARBA" id="ARBA00022516"/>
    </source>
</evidence>
<dbReference type="eggNOG" id="COG0204">
    <property type="taxonomic scope" value="Bacteria"/>
</dbReference>
<keyword evidence="2" id="KW-0444">Lipid biosynthesis</keyword>
<dbReference type="STRING" id="319236.BST91_10205"/>
<dbReference type="EMBL" id="BBML01000001">
    <property type="protein sequence ID" value="GAK96153.1"/>
    <property type="molecule type" value="Genomic_DNA"/>
</dbReference>
<evidence type="ECO:0000313" key="7">
    <source>
        <dbReference type="EMBL" id="GAK96153.1"/>
    </source>
</evidence>
<comment type="caution">
    <text evidence="7">The sequence shown here is derived from an EMBL/GenBank/DDBJ whole genome shotgun (WGS) entry which is preliminary data.</text>
</comment>
<keyword evidence="8" id="KW-1185">Reference proteome</keyword>
<feature type="domain" description="Phospholipid/glycerol acyltransferase" evidence="6">
    <location>
        <begin position="38"/>
        <end position="157"/>
    </location>
</feature>
<accession>A0A090Q334</accession>
<evidence type="ECO:0000256" key="4">
    <source>
        <dbReference type="ARBA" id="ARBA00023098"/>
    </source>
</evidence>
<comment type="pathway">
    <text evidence="1">Lipid metabolism.</text>
</comment>
<evidence type="ECO:0000256" key="3">
    <source>
        <dbReference type="ARBA" id="ARBA00022679"/>
    </source>
</evidence>
<keyword evidence="3 7" id="KW-0808">Transferase</keyword>
<reference evidence="7" key="1">
    <citation type="journal article" date="2014" name="Genome Announc.">
        <title>Draft Genome Sequences of Marine Flavobacterium Nonlabens Strains NR17, NR24, NR27, NR32, NR33, and Ara13.</title>
        <authorList>
            <person name="Nakanishi M."/>
            <person name="Meirelles P."/>
            <person name="Suzuki R."/>
            <person name="Takatani N."/>
            <person name="Mino S."/>
            <person name="Suda W."/>
            <person name="Oshima K."/>
            <person name="Hattori M."/>
            <person name="Ohkuma M."/>
            <person name="Hosokawa M."/>
            <person name="Miyashita K."/>
            <person name="Thompson F.L."/>
            <person name="Niwa A."/>
            <person name="Sawabe T."/>
            <person name="Sawabe T."/>
        </authorList>
    </citation>
    <scope>NUCLEOTIDE SEQUENCE [LARGE SCALE GENOMIC DNA]</scope>
    <source>
        <strain evidence="7">JCM 19294</strain>
    </source>
</reference>
<name>A0A090Q334_9FLAO</name>
<dbReference type="SMART" id="SM00563">
    <property type="entry name" value="PlsC"/>
    <property type="match status" value="1"/>
</dbReference>
<gene>
    <name evidence="7" type="ORF">JCM19294_2935</name>
</gene>
<dbReference type="PANTHER" id="PTHR10434">
    <property type="entry name" value="1-ACYL-SN-GLYCEROL-3-PHOSPHATE ACYLTRANSFERASE"/>
    <property type="match status" value="1"/>
</dbReference>
<proteinExistence type="predicted"/>
<dbReference type="AlphaFoldDB" id="A0A090Q334"/>
<evidence type="ECO:0000313" key="8">
    <source>
        <dbReference type="Proteomes" id="UP000029221"/>
    </source>
</evidence>
<dbReference type="Proteomes" id="UP000029221">
    <property type="component" value="Unassembled WGS sequence"/>
</dbReference>
<sequence length="209" mass="23948">MHQKSVATLNWFLMMTQLPLFNTFSAKFEHDLPVGPSYIFVCNHQSMFDIPPLIFYLRKYFPKFVAKIELAKGIPSISLNLRIGENCAIDRKDRRQAITTLTRFAKNAHEKKRSVVIFAEGTRSRTGVPKPFQKNGLLTLFKYMPDAIVVPVSVNNSWKIDRYGKFPYGIGNHIYFTTHQPIPIKGQDHEQVILQAQQIVHNNISSTAV</sequence>
<dbReference type="Pfam" id="PF01553">
    <property type="entry name" value="Acyltransferase"/>
    <property type="match status" value="1"/>
</dbReference>
<dbReference type="EC" id="2.3.1.51" evidence="7"/>
<dbReference type="GO" id="GO:0006654">
    <property type="term" value="P:phosphatidic acid biosynthetic process"/>
    <property type="evidence" value="ECO:0007669"/>
    <property type="project" value="TreeGrafter"/>
</dbReference>
<evidence type="ECO:0000256" key="1">
    <source>
        <dbReference type="ARBA" id="ARBA00005189"/>
    </source>
</evidence>
<evidence type="ECO:0000256" key="5">
    <source>
        <dbReference type="ARBA" id="ARBA00023315"/>
    </source>
</evidence>